<feature type="domain" description="EF-hand" evidence="4">
    <location>
        <begin position="117"/>
        <end position="152"/>
    </location>
</feature>
<dbReference type="CDD" id="cd00051">
    <property type="entry name" value="EFh"/>
    <property type="match status" value="1"/>
</dbReference>
<evidence type="ECO:0000313" key="5">
    <source>
        <dbReference type="EMBL" id="DAD30603.1"/>
    </source>
</evidence>
<dbReference type="InterPro" id="IPR002048">
    <property type="entry name" value="EF_hand_dom"/>
</dbReference>
<gene>
    <name evidence="5" type="ORF">HUJ06_009454</name>
</gene>
<dbReference type="Proteomes" id="UP000607653">
    <property type="component" value="Unassembled WGS sequence"/>
</dbReference>
<dbReference type="Gene3D" id="1.10.238.10">
    <property type="entry name" value="EF-hand"/>
    <property type="match status" value="2"/>
</dbReference>
<evidence type="ECO:0000256" key="1">
    <source>
        <dbReference type="ARBA" id="ARBA00022723"/>
    </source>
</evidence>
<organism evidence="5 6">
    <name type="scientific">Nelumbo nucifera</name>
    <name type="common">Sacred lotus</name>
    <dbReference type="NCBI Taxonomy" id="4432"/>
    <lineage>
        <taxon>Eukaryota</taxon>
        <taxon>Viridiplantae</taxon>
        <taxon>Streptophyta</taxon>
        <taxon>Embryophyta</taxon>
        <taxon>Tracheophyta</taxon>
        <taxon>Spermatophyta</taxon>
        <taxon>Magnoliopsida</taxon>
        <taxon>Proteales</taxon>
        <taxon>Nelumbonaceae</taxon>
        <taxon>Nelumbo</taxon>
    </lineage>
</organism>
<evidence type="ECO:0000256" key="2">
    <source>
        <dbReference type="ARBA" id="ARBA00022737"/>
    </source>
</evidence>
<dbReference type="AlphaFoldDB" id="A0A822YEL8"/>
<accession>A0A822YEL8</accession>
<dbReference type="Pfam" id="PF13499">
    <property type="entry name" value="EF-hand_7"/>
    <property type="match status" value="2"/>
</dbReference>
<evidence type="ECO:0000256" key="3">
    <source>
        <dbReference type="ARBA" id="ARBA00022837"/>
    </source>
</evidence>
<feature type="domain" description="EF-hand" evidence="4">
    <location>
        <begin position="81"/>
        <end position="116"/>
    </location>
</feature>
<dbReference type="InterPro" id="IPR018247">
    <property type="entry name" value="EF_Hand_1_Ca_BS"/>
</dbReference>
<evidence type="ECO:0000259" key="4">
    <source>
        <dbReference type="PROSITE" id="PS50222"/>
    </source>
</evidence>
<keyword evidence="2" id="KW-0677">Repeat</keyword>
<dbReference type="InterPro" id="IPR039647">
    <property type="entry name" value="EF_hand_pair_protein_CML-like"/>
</dbReference>
<reference evidence="5 6" key="1">
    <citation type="journal article" date="2020" name="Mol. Biol. Evol.">
        <title>Distinct Expression and Methylation Patterns for Genes with Different Fates following a Single Whole-Genome Duplication in Flowering Plants.</title>
        <authorList>
            <person name="Shi T."/>
            <person name="Rahmani R.S."/>
            <person name="Gugger P.F."/>
            <person name="Wang M."/>
            <person name="Li H."/>
            <person name="Zhang Y."/>
            <person name="Li Z."/>
            <person name="Wang Q."/>
            <person name="Van de Peer Y."/>
            <person name="Marchal K."/>
            <person name="Chen J."/>
        </authorList>
    </citation>
    <scope>NUCLEOTIDE SEQUENCE [LARGE SCALE GENOMIC DNA]</scope>
    <source>
        <tissue evidence="5">Leaf</tissue>
    </source>
</reference>
<dbReference type="FunFam" id="1.10.238.10:FF:000341">
    <property type="entry name" value="Putative calcium-binding protein CML19"/>
    <property type="match status" value="1"/>
</dbReference>
<protein>
    <recommendedName>
        <fullName evidence="4">EF-hand domain-containing protein</fullName>
    </recommendedName>
</protein>
<proteinExistence type="predicted"/>
<sequence>MHAYKYISSIATFIAADSHCKFVNSLSLSISIHRSISISSEMNKFDVNRYEDVFHYFDENRDGKISPSELQACVMRIGGELLLEESEAVTESLDSDGDGMLELEDFVGLMEAEGEEEKMRDMKQAFGMYEMDGSGFITAKSLKRMLSRLGMSRPMDECSIMITRFDLNGDGMLSFDEFCIMMHN</sequence>
<name>A0A822YEL8_NELNU</name>
<dbReference type="PROSITE" id="PS00018">
    <property type="entry name" value="EF_HAND_1"/>
    <property type="match status" value="3"/>
</dbReference>
<keyword evidence="6" id="KW-1185">Reference proteome</keyword>
<keyword evidence="1" id="KW-0479">Metal-binding</keyword>
<comment type="caution">
    <text evidence="5">The sequence shown here is derived from an EMBL/GenBank/DDBJ whole genome shotgun (WGS) entry which is preliminary data.</text>
</comment>
<dbReference type="SUPFAM" id="SSF47473">
    <property type="entry name" value="EF-hand"/>
    <property type="match status" value="1"/>
</dbReference>
<dbReference type="SMART" id="SM00054">
    <property type="entry name" value="EFh"/>
    <property type="match status" value="4"/>
</dbReference>
<evidence type="ECO:0000313" key="6">
    <source>
        <dbReference type="Proteomes" id="UP000607653"/>
    </source>
</evidence>
<dbReference type="PANTHER" id="PTHR10891">
    <property type="entry name" value="EF-HAND CALCIUM-BINDING DOMAIN CONTAINING PROTEIN"/>
    <property type="match status" value="1"/>
</dbReference>
<dbReference type="PROSITE" id="PS50222">
    <property type="entry name" value="EF_HAND_2"/>
    <property type="match status" value="4"/>
</dbReference>
<dbReference type="InterPro" id="IPR011992">
    <property type="entry name" value="EF-hand-dom_pair"/>
</dbReference>
<keyword evidence="3" id="KW-0106">Calcium</keyword>
<feature type="domain" description="EF-hand" evidence="4">
    <location>
        <begin position="153"/>
        <end position="184"/>
    </location>
</feature>
<feature type="domain" description="EF-hand" evidence="4">
    <location>
        <begin position="45"/>
        <end position="80"/>
    </location>
</feature>
<dbReference type="GO" id="GO:0005509">
    <property type="term" value="F:calcium ion binding"/>
    <property type="evidence" value="ECO:0007669"/>
    <property type="project" value="InterPro"/>
</dbReference>
<dbReference type="EMBL" id="DUZY01000003">
    <property type="protein sequence ID" value="DAD30603.1"/>
    <property type="molecule type" value="Genomic_DNA"/>
</dbReference>